<accession>A0A6J6I769</accession>
<gene>
    <name evidence="1" type="ORF">UFOPK1835_01880</name>
</gene>
<dbReference type="AlphaFoldDB" id="A0A6J6I769"/>
<reference evidence="1" key="1">
    <citation type="submission" date="2020-05" db="EMBL/GenBank/DDBJ databases">
        <authorList>
            <person name="Chiriac C."/>
            <person name="Salcher M."/>
            <person name="Ghai R."/>
            <person name="Kavagutti S V."/>
        </authorList>
    </citation>
    <scope>NUCLEOTIDE SEQUENCE</scope>
</reference>
<evidence type="ECO:0000313" key="1">
    <source>
        <dbReference type="EMBL" id="CAB4622292.1"/>
    </source>
</evidence>
<protein>
    <submittedName>
        <fullName evidence="1">Unannotated protein</fullName>
    </submittedName>
</protein>
<name>A0A6J6I769_9ZZZZ</name>
<dbReference type="EMBL" id="CAEZUP010000112">
    <property type="protein sequence ID" value="CAB4622292.1"/>
    <property type="molecule type" value="Genomic_DNA"/>
</dbReference>
<proteinExistence type="predicted"/>
<sequence>MTHTRSSTGEFADRVADHHTVEIGVAEGPDRLHSLADKNLGSGIRSLDHCRQCNGALGGYRIAPEFVDRRVHRVTSPVVR</sequence>
<organism evidence="1">
    <name type="scientific">freshwater metagenome</name>
    <dbReference type="NCBI Taxonomy" id="449393"/>
    <lineage>
        <taxon>unclassified sequences</taxon>
        <taxon>metagenomes</taxon>
        <taxon>ecological metagenomes</taxon>
    </lineage>
</organism>